<dbReference type="AlphaFoldDB" id="A0A517QXZ0"/>
<evidence type="ECO:0000313" key="2">
    <source>
        <dbReference type="Proteomes" id="UP000317318"/>
    </source>
</evidence>
<protein>
    <submittedName>
        <fullName evidence="1">Molybdenum carrier</fullName>
    </submittedName>
</protein>
<dbReference type="KEGG" id="svp:Pan189_08580"/>
<organism evidence="1 2">
    <name type="scientific">Stratiformator vulcanicus</name>
    <dbReference type="NCBI Taxonomy" id="2527980"/>
    <lineage>
        <taxon>Bacteria</taxon>
        <taxon>Pseudomonadati</taxon>
        <taxon>Planctomycetota</taxon>
        <taxon>Planctomycetia</taxon>
        <taxon>Planctomycetales</taxon>
        <taxon>Planctomycetaceae</taxon>
        <taxon>Stratiformator</taxon>
    </lineage>
</organism>
<dbReference type="RefSeq" id="WP_310821057.1">
    <property type="nucleotide sequence ID" value="NZ_CP036268.1"/>
</dbReference>
<reference evidence="1 2" key="1">
    <citation type="submission" date="2019-02" db="EMBL/GenBank/DDBJ databases">
        <title>Deep-cultivation of Planctomycetes and their phenomic and genomic characterization uncovers novel biology.</title>
        <authorList>
            <person name="Wiegand S."/>
            <person name="Jogler M."/>
            <person name="Boedeker C."/>
            <person name="Pinto D."/>
            <person name="Vollmers J."/>
            <person name="Rivas-Marin E."/>
            <person name="Kohn T."/>
            <person name="Peeters S.H."/>
            <person name="Heuer A."/>
            <person name="Rast P."/>
            <person name="Oberbeckmann S."/>
            <person name="Bunk B."/>
            <person name="Jeske O."/>
            <person name="Meyerdierks A."/>
            <person name="Storesund J.E."/>
            <person name="Kallscheuer N."/>
            <person name="Luecker S."/>
            <person name="Lage O.M."/>
            <person name="Pohl T."/>
            <person name="Merkel B.J."/>
            <person name="Hornburger P."/>
            <person name="Mueller R.-W."/>
            <person name="Bruemmer F."/>
            <person name="Labrenz M."/>
            <person name="Spormann A.M."/>
            <person name="Op den Camp H."/>
            <person name="Overmann J."/>
            <person name="Amann R."/>
            <person name="Jetten M.S.M."/>
            <person name="Mascher T."/>
            <person name="Medema M.H."/>
            <person name="Devos D.P."/>
            <person name="Kaster A.-K."/>
            <person name="Ovreas L."/>
            <person name="Rohde M."/>
            <person name="Galperin M.Y."/>
            <person name="Jogler C."/>
        </authorList>
    </citation>
    <scope>NUCLEOTIDE SEQUENCE [LARGE SCALE GENOMIC DNA]</scope>
    <source>
        <strain evidence="1 2">Pan189</strain>
    </source>
</reference>
<dbReference type="SUPFAM" id="SSF102405">
    <property type="entry name" value="MCP/YpsA-like"/>
    <property type="match status" value="1"/>
</dbReference>
<dbReference type="InterPro" id="IPR024755">
    <property type="entry name" value="cpYpsA"/>
</dbReference>
<name>A0A517QXZ0_9PLAN</name>
<keyword evidence="2" id="KW-1185">Reference proteome</keyword>
<accession>A0A517QXZ0</accession>
<dbReference type="Pfam" id="PF12694">
    <property type="entry name" value="cpYpsA"/>
    <property type="match status" value="1"/>
</dbReference>
<dbReference type="Proteomes" id="UP000317318">
    <property type="component" value="Chromosome"/>
</dbReference>
<dbReference type="EMBL" id="CP036268">
    <property type="protein sequence ID" value="QDT36501.1"/>
    <property type="molecule type" value="Genomic_DNA"/>
</dbReference>
<dbReference type="Gene3D" id="3.40.50.450">
    <property type="match status" value="1"/>
</dbReference>
<proteinExistence type="predicted"/>
<evidence type="ECO:0000313" key="1">
    <source>
        <dbReference type="EMBL" id="QDT36501.1"/>
    </source>
</evidence>
<sequence>MQISSLTIISGGQTGVDRAALDVALELRLACRGWCPRGRRAEDGVLGERYPLTETESPDYAVRTKLNVRDSDGTLILFRGVVSGGTFLTAKFAMERHKPVRLVDLSAPPPAGQVAGWVKANRIAALNIAGPRESTHPGIAAEAATYLRLLFGMLGDE</sequence>
<gene>
    <name evidence="1" type="ORF">Pan189_08580</name>
</gene>